<evidence type="ECO:0000313" key="2">
    <source>
        <dbReference type="Proteomes" id="UP001165960"/>
    </source>
</evidence>
<dbReference type="EMBL" id="QTSX02000009">
    <property type="protein sequence ID" value="KAJ9090310.1"/>
    <property type="molecule type" value="Genomic_DNA"/>
</dbReference>
<proteinExistence type="predicted"/>
<reference evidence="1" key="1">
    <citation type="submission" date="2022-04" db="EMBL/GenBank/DDBJ databases">
        <title>Genome of the entomopathogenic fungus Entomophthora muscae.</title>
        <authorList>
            <person name="Elya C."/>
            <person name="Lovett B.R."/>
            <person name="Lee E."/>
            <person name="Macias A.M."/>
            <person name="Hajek A.E."/>
            <person name="De Bivort B.L."/>
            <person name="Kasson M.T."/>
            <person name="De Fine Licht H.H."/>
            <person name="Stajich J.E."/>
        </authorList>
    </citation>
    <scope>NUCLEOTIDE SEQUENCE</scope>
    <source>
        <strain evidence="1">Berkeley</strain>
    </source>
</reference>
<sequence>MYCLAWVINLWCCASLTLHEGLRRRQDAGIKPEMVQAVVGSVVDGVGKQLDTALKKARELDQKKGTKEQKMGELEAEINEAALMMSEKLAGQKKEPAKEPAKGPVMEPIKDKYTPSPGSPDSLTPESKKAPMKEEYKPEDEPKEESFKAETKSSGNMSPKETKKFISEMHSDMEQMKKGRKRR</sequence>
<keyword evidence="2" id="KW-1185">Reference proteome</keyword>
<name>A0ACC2UT77_9FUNG</name>
<evidence type="ECO:0000313" key="1">
    <source>
        <dbReference type="EMBL" id="KAJ9090310.1"/>
    </source>
</evidence>
<accession>A0ACC2UT77</accession>
<organism evidence="1 2">
    <name type="scientific">Entomophthora muscae</name>
    <dbReference type="NCBI Taxonomy" id="34485"/>
    <lineage>
        <taxon>Eukaryota</taxon>
        <taxon>Fungi</taxon>
        <taxon>Fungi incertae sedis</taxon>
        <taxon>Zoopagomycota</taxon>
        <taxon>Entomophthoromycotina</taxon>
        <taxon>Entomophthoromycetes</taxon>
        <taxon>Entomophthorales</taxon>
        <taxon>Entomophthoraceae</taxon>
        <taxon>Entomophthora</taxon>
    </lineage>
</organism>
<protein>
    <submittedName>
        <fullName evidence="1">Uncharacterized protein</fullName>
    </submittedName>
</protein>
<dbReference type="Proteomes" id="UP001165960">
    <property type="component" value="Unassembled WGS sequence"/>
</dbReference>
<gene>
    <name evidence="1" type="ORF">DSO57_1003837</name>
</gene>
<comment type="caution">
    <text evidence="1">The sequence shown here is derived from an EMBL/GenBank/DDBJ whole genome shotgun (WGS) entry which is preliminary data.</text>
</comment>